<keyword evidence="4" id="KW-1185">Reference proteome</keyword>
<dbReference type="InterPro" id="IPR036641">
    <property type="entry name" value="HPT_dom_sf"/>
</dbReference>
<dbReference type="PROSITE" id="PS50894">
    <property type="entry name" value="HPT"/>
    <property type="match status" value="1"/>
</dbReference>
<accession>A0A6M1SU10</accession>
<keyword evidence="1" id="KW-0597">Phosphoprotein</keyword>
<gene>
    <name evidence="3" type="ORF">G3570_06695</name>
</gene>
<name>A0A6M1SU10_9BACT</name>
<dbReference type="Gene3D" id="1.20.120.160">
    <property type="entry name" value="HPT domain"/>
    <property type="match status" value="1"/>
</dbReference>
<dbReference type="GO" id="GO:0051213">
    <property type="term" value="F:dioxygenase activity"/>
    <property type="evidence" value="ECO:0007669"/>
    <property type="project" value="UniProtKB-KW"/>
</dbReference>
<reference evidence="3 4" key="1">
    <citation type="submission" date="2020-02" db="EMBL/GenBank/DDBJ databases">
        <title>Balneolaceae bacterium YR4-1, complete genome.</title>
        <authorList>
            <person name="Li Y."/>
            <person name="Wu S."/>
        </authorList>
    </citation>
    <scope>NUCLEOTIDE SEQUENCE [LARGE SCALE GENOMIC DNA]</scope>
    <source>
        <strain evidence="3 4">YR4-1</strain>
    </source>
</reference>
<dbReference type="GO" id="GO:0000160">
    <property type="term" value="P:phosphorelay signal transduction system"/>
    <property type="evidence" value="ECO:0007669"/>
    <property type="project" value="InterPro"/>
</dbReference>
<feature type="domain" description="HPt" evidence="2">
    <location>
        <begin position="5"/>
        <end position="101"/>
    </location>
</feature>
<dbReference type="GO" id="GO:0004672">
    <property type="term" value="F:protein kinase activity"/>
    <property type="evidence" value="ECO:0007669"/>
    <property type="project" value="UniProtKB-ARBA"/>
</dbReference>
<dbReference type="AlphaFoldDB" id="A0A6M1SU10"/>
<organism evidence="3 4">
    <name type="scientific">Halalkalibaculum roseum</name>
    <dbReference type="NCBI Taxonomy" id="2709311"/>
    <lineage>
        <taxon>Bacteria</taxon>
        <taxon>Pseudomonadati</taxon>
        <taxon>Balneolota</taxon>
        <taxon>Balneolia</taxon>
        <taxon>Balneolales</taxon>
        <taxon>Balneolaceae</taxon>
        <taxon>Halalkalibaculum</taxon>
    </lineage>
</organism>
<evidence type="ECO:0000313" key="4">
    <source>
        <dbReference type="Proteomes" id="UP000473278"/>
    </source>
</evidence>
<sequence length="101" mass="11884">MLYDDAGFIKEFTDAASDSFSQFAERYEKYLLERNETEFRKAGHKIKPVALMIGVNEVVEEYEHAKKLLHNNEPDRKLRKSAEKIRNITEHVISELQDLQE</sequence>
<comment type="caution">
    <text evidence="3">The sequence shown here is derived from an EMBL/GenBank/DDBJ whole genome shotgun (WGS) entry which is preliminary data.</text>
</comment>
<dbReference type="SUPFAM" id="SSF47226">
    <property type="entry name" value="Histidine-containing phosphotransfer domain, HPT domain"/>
    <property type="match status" value="1"/>
</dbReference>
<feature type="modified residue" description="Phosphohistidine" evidence="1">
    <location>
        <position position="44"/>
    </location>
</feature>
<evidence type="ECO:0000256" key="1">
    <source>
        <dbReference type="PROSITE-ProRule" id="PRU00110"/>
    </source>
</evidence>
<evidence type="ECO:0000313" key="3">
    <source>
        <dbReference type="EMBL" id="NGP76312.1"/>
    </source>
</evidence>
<proteinExistence type="predicted"/>
<dbReference type="EMBL" id="JAALLT010000002">
    <property type="protein sequence ID" value="NGP76312.1"/>
    <property type="molecule type" value="Genomic_DNA"/>
</dbReference>
<evidence type="ECO:0000259" key="2">
    <source>
        <dbReference type="PROSITE" id="PS50894"/>
    </source>
</evidence>
<dbReference type="InterPro" id="IPR008207">
    <property type="entry name" value="Sig_transdc_His_kin_Hpt_dom"/>
</dbReference>
<dbReference type="Proteomes" id="UP000473278">
    <property type="component" value="Unassembled WGS sequence"/>
</dbReference>
<keyword evidence="3" id="KW-0223">Dioxygenase</keyword>
<protein>
    <submittedName>
        <fullName evidence="3">Taurine dioxygenase</fullName>
    </submittedName>
</protein>
<keyword evidence="3" id="KW-0560">Oxidoreductase</keyword>